<accession>A0A4R4ZX07</accession>
<keyword evidence="8 10" id="KW-1133">Transmembrane helix</keyword>
<comment type="caution">
    <text evidence="12">The sequence shown here is derived from an EMBL/GenBank/DDBJ whole genome shotgun (WGS) entry which is preliminary data.</text>
</comment>
<feature type="transmembrane region" description="Helical" evidence="10">
    <location>
        <begin position="7"/>
        <end position="25"/>
    </location>
</feature>
<comment type="similarity">
    <text evidence="2">Belongs to the ArsB family.</text>
</comment>
<evidence type="ECO:0000256" key="8">
    <source>
        <dbReference type="ARBA" id="ARBA00022989"/>
    </source>
</evidence>
<dbReference type="GO" id="GO:0005886">
    <property type="term" value="C:plasma membrane"/>
    <property type="evidence" value="ECO:0007669"/>
    <property type="project" value="UniProtKB-SubCell"/>
</dbReference>
<organism evidence="12 13">
    <name type="scientific">Kribbella antibiotica</name>
    <dbReference type="NCBI Taxonomy" id="190195"/>
    <lineage>
        <taxon>Bacteria</taxon>
        <taxon>Bacillati</taxon>
        <taxon>Actinomycetota</taxon>
        <taxon>Actinomycetes</taxon>
        <taxon>Propionibacteriales</taxon>
        <taxon>Kribbellaceae</taxon>
        <taxon>Kribbella</taxon>
    </lineage>
</organism>
<evidence type="ECO:0000256" key="6">
    <source>
        <dbReference type="ARBA" id="ARBA00022692"/>
    </source>
</evidence>
<keyword evidence="5" id="KW-1003">Cell membrane</keyword>
<feature type="transmembrane region" description="Helical" evidence="10">
    <location>
        <begin position="133"/>
        <end position="153"/>
    </location>
</feature>
<protein>
    <submittedName>
        <fullName evidence="12">Arsenic transporter</fullName>
    </submittedName>
</protein>
<evidence type="ECO:0000313" key="12">
    <source>
        <dbReference type="EMBL" id="TDD62824.1"/>
    </source>
</evidence>
<keyword evidence="4" id="KW-0813">Transport</keyword>
<dbReference type="PRINTS" id="PR00758">
    <property type="entry name" value="ARSENICPUMP"/>
</dbReference>
<feature type="transmembrane region" description="Helical" evidence="10">
    <location>
        <begin position="93"/>
        <end position="113"/>
    </location>
</feature>
<evidence type="ECO:0000256" key="4">
    <source>
        <dbReference type="ARBA" id="ARBA00022448"/>
    </source>
</evidence>
<evidence type="ECO:0000313" key="13">
    <source>
        <dbReference type="Proteomes" id="UP000295124"/>
    </source>
</evidence>
<dbReference type="Pfam" id="PF03600">
    <property type="entry name" value="CitMHS"/>
    <property type="match status" value="1"/>
</dbReference>
<feature type="transmembrane region" description="Helical" evidence="10">
    <location>
        <begin position="294"/>
        <end position="317"/>
    </location>
</feature>
<feature type="transmembrane region" description="Helical" evidence="10">
    <location>
        <begin position="195"/>
        <end position="212"/>
    </location>
</feature>
<sequence>MTGDGELVERITPVLVFLIAVTVIAELADKAKVFDVAAREAAHLARGRVWRLWLLVVVLATGLTIVLSLDTCAVLLTPVVLAMARQLDIPPKLFAFTTVWLAGTASLLLPVSNLTNLLALHQFRQLDASYLSVSWRPAIAAIVITVVVLAALFYKDLGRSYDVPAAPAVEDKVLFWTATGVCVALGPAFVSGIEVAWPASIGALILVVLFAVRRRSELHWRLIPAKLVVGVVILFAVVAFLTDHGLEEVLRQVAGTSSDLRLSATAALGANLFDNLPAYLAMEPVAAADPQRMGALLIGVNTGCLLTLWGSLATLLWRARCKAAGVTISWWSFLWRGLTLTPLVIAGSVLVLNG</sequence>
<dbReference type="PANTHER" id="PTHR43302">
    <property type="entry name" value="TRANSPORTER ARSB-RELATED"/>
    <property type="match status" value="1"/>
</dbReference>
<feature type="transmembrane region" description="Helical" evidence="10">
    <location>
        <begin position="224"/>
        <end position="242"/>
    </location>
</feature>
<reference evidence="12 13" key="1">
    <citation type="submission" date="2019-03" db="EMBL/GenBank/DDBJ databases">
        <title>Draft genome sequences of novel Actinobacteria.</title>
        <authorList>
            <person name="Sahin N."/>
            <person name="Ay H."/>
            <person name="Saygin H."/>
        </authorList>
    </citation>
    <scope>NUCLEOTIDE SEQUENCE [LARGE SCALE GENOMIC DNA]</scope>
    <source>
        <strain evidence="12 13">JCM 13523</strain>
    </source>
</reference>
<evidence type="ECO:0000256" key="5">
    <source>
        <dbReference type="ARBA" id="ARBA00022475"/>
    </source>
</evidence>
<dbReference type="InterPro" id="IPR000802">
    <property type="entry name" value="Arsenical_pump_ArsB"/>
</dbReference>
<proteinExistence type="inferred from homology"/>
<feature type="transmembrane region" description="Helical" evidence="10">
    <location>
        <begin position="52"/>
        <end position="81"/>
    </location>
</feature>
<evidence type="ECO:0000256" key="2">
    <source>
        <dbReference type="ARBA" id="ARBA00006433"/>
    </source>
</evidence>
<dbReference type="InterPro" id="IPR004680">
    <property type="entry name" value="Cit_transptr-like_dom"/>
</dbReference>
<evidence type="ECO:0000256" key="9">
    <source>
        <dbReference type="ARBA" id="ARBA00023136"/>
    </source>
</evidence>
<name>A0A4R4ZX07_9ACTN</name>
<evidence type="ECO:0000256" key="3">
    <source>
        <dbReference type="ARBA" id="ARBA00009843"/>
    </source>
</evidence>
<dbReference type="Proteomes" id="UP000295124">
    <property type="component" value="Unassembled WGS sequence"/>
</dbReference>
<evidence type="ECO:0000256" key="7">
    <source>
        <dbReference type="ARBA" id="ARBA00022849"/>
    </source>
</evidence>
<dbReference type="OrthoDB" id="9774335at2"/>
<comment type="similarity">
    <text evidence="3">Belongs to the CitM (TC 2.A.11) transporter family.</text>
</comment>
<gene>
    <name evidence="12" type="ORF">E1263_02105</name>
</gene>
<keyword evidence="9 10" id="KW-0472">Membrane</keyword>
<feature type="transmembrane region" description="Helical" evidence="10">
    <location>
        <begin position="329"/>
        <end position="352"/>
    </location>
</feature>
<dbReference type="GO" id="GO:0015105">
    <property type="term" value="F:arsenite transmembrane transporter activity"/>
    <property type="evidence" value="ECO:0007669"/>
    <property type="project" value="InterPro"/>
</dbReference>
<dbReference type="PANTHER" id="PTHR43302:SF5">
    <property type="entry name" value="TRANSPORTER ARSB-RELATED"/>
    <property type="match status" value="1"/>
</dbReference>
<keyword evidence="6 10" id="KW-0812">Transmembrane</keyword>
<feature type="domain" description="Citrate transporter-like" evidence="11">
    <location>
        <begin position="13"/>
        <end position="288"/>
    </location>
</feature>
<keyword evidence="13" id="KW-1185">Reference proteome</keyword>
<dbReference type="GO" id="GO:0046685">
    <property type="term" value="P:response to arsenic-containing substance"/>
    <property type="evidence" value="ECO:0007669"/>
    <property type="project" value="UniProtKB-KW"/>
</dbReference>
<comment type="subcellular location">
    <subcellularLocation>
        <location evidence="1">Cell membrane</location>
        <topology evidence="1">Multi-pass membrane protein</topology>
    </subcellularLocation>
</comment>
<evidence type="ECO:0000256" key="1">
    <source>
        <dbReference type="ARBA" id="ARBA00004651"/>
    </source>
</evidence>
<dbReference type="EMBL" id="SMKX01000004">
    <property type="protein sequence ID" value="TDD62824.1"/>
    <property type="molecule type" value="Genomic_DNA"/>
</dbReference>
<dbReference type="AlphaFoldDB" id="A0A4R4ZX07"/>
<evidence type="ECO:0000256" key="10">
    <source>
        <dbReference type="SAM" id="Phobius"/>
    </source>
</evidence>
<keyword evidence="7" id="KW-0059">Arsenical resistance</keyword>
<evidence type="ECO:0000259" key="11">
    <source>
        <dbReference type="Pfam" id="PF03600"/>
    </source>
</evidence>